<evidence type="ECO:0000256" key="1">
    <source>
        <dbReference type="ARBA" id="ARBA00022723"/>
    </source>
</evidence>
<dbReference type="Gene3D" id="3.90.230.10">
    <property type="entry name" value="Creatinase/methionine aminopeptidase superfamily"/>
    <property type="match status" value="1"/>
</dbReference>
<dbReference type="Gene3D" id="3.40.350.10">
    <property type="entry name" value="Creatinase/prolidase N-terminal domain"/>
    <property type="match status" value="1"/>
</dbReference>
<dbReference type="STRING" id="112901.SAMN04488500_11930"/>
<keyword evidence="7" id="KW-1185">Reference proteome</keyword>
<feature type="domain" description="Peptidase M24" evidence="4">
    <location>
        <begin position="140"/>
        <end position="341"/>
    </location>
</feature>
<evidence type="ECO:0000313" key="7">
    <source>
        <dbReference type="Proteomes" id="UP000192738"/>
    </source>
</evidence>
<dbReference type="InterPro" id="IPR050659">
    <property type="entry name" value="Peptidase_M24B"/>
</dbReference>
<dbReference type="InterPro" id="IPR001131">
    <property type="entry name" value="Peptidase_M24B_aminopep-P_CS"/>
</dbReference>
<dbReference type="InterPro" id="IPR036005">
    <property type="entry name" value="Creatinase/aminopeptidase-like"/>
</dbReference>
<keyword evidence="2" id="KW-0378">Hydrolase</keyword>
<sequence>MMKQERVNKILEIMAAEGIPQLLISDPAAIFYLTGKWIQSGERMLVLYLSSKGNHKLFINELFPVYDELGVDKVWFNDTQDAVAILSQYIDKGNPIGVDKNWPAHFLLRLMEQAGDSRFVNGSVLLDQIRMCKDQQERALMREASQINDLAMGQLIQLIPGGYSEQKLAQRLVAIYDELGVSCSFAPIIAYGANATDPHHEPNASTLQAGESVIIDIGCKKNDYCADMTRTVFYKYVPDAARKIYDVVFEANKRAIDKIRPGVRFCDIDAAAREHIEAAGYGKYFTHRTGHSIGLEVHEFGDVSAVNTAQVQPGMTFSIEPGIYLPGEVGVRIEDLVLVTEEGCEVLNNFEKKIMIVG</sequence>
<dbReference type="InterPro" id="IPR000994">
    <property type="entry name" value="Pept_M24"/>
</dbReference>
<dbReference type="Pfam" id="PF01321">
    <property type="entry name" value="Creatinase_N"/>
    <property type="match status" value="1"/>
</dbReference>
<dbReference type="PANTHER" id="PTHR46112:SF3">
    <property type="entry name" value="AMINOPEPTIDASE YPDF"/>
    <property type="match status" value="1"/>
</dbReference>
<dbReference type="SUPFAM" id="SSF55920">
    <property type="entry name" value="Creatinase/aminopeptidase"/>
    <property type="match status" value="1"/>
</dbReference>
<accession>A0A1W2E009</accession>
<evidence type="ECO:0000259" key="4">
    <source>
        <dbReference type="Pfam" id="PF00557"/>
    </source>
</evidence>
<feature type="domain" description="Creatinase N-terminal" evidence="5">
    <location>
        <begin position="6"/>
        <end position="132"/>
    </location>
</feature>
<dbReference type="EMBL" id="FWXI01000019">
    <property type="protein sequence ID" value="SMD02712.1"/>
    <property type="molecule type" value="Genomic_DNA"/>
</dbReference>
<dbReference type="GO" id="GO:0016787">
    <property type="term" value="F:hydrolase activity"/>
    <property type="evidence" value="ECO:0007669"/>
    <property type="project" value="UniProtKB-KW"/>
</dbReference>
<dbReference type="InterPro" id="IPR000587">
    <property type="entry name" value="Creatinase_N"/>
</dbReference>
<name>A0A1W2E009_9FIRM</name>
<dbReference type="PROSITE" id="PS00491">
    <property type="entry name" value="PROLINE_PEPTIDASE"/>
    <property type="match status" value="1"/>
</dbReference>
<keyword evidence="1 3" id="KW-0479">Metal-binding</keyword>
<gene>
    <name evidence="6" type="ORF">SAMN04488500_11930</name>
</gene>
<evidence type="ECO:0000259" key="5">
    <source>
        <dbReference type="Pfam" id="PF01321"/>
    </source>
</evidence>
<organism evidence="6 7">
    <name type="scientific">Sporomusa malonica</name>
    <dbReference type="NCBI Taxonomy" id="112901"/>
    <lineage>
        <taxon>Bacteria</taxon>
        <taxon>Bacillati</taxon>
        <taxon>Bacillota</taxon>
        <taxon>Negativicutes</taxon>
        <taxon>Selenomonadales</taxon>
        <taxon>Sporomusaceae</taxon>
        <taxon>Sporomusa</taxon>
    </lineage>
</organism>
<reference evidence="6 7" key="1">
    <citation type="submission" date="2017-04" db="EMBL/GenBank/DDBJ databases">
        <authorList>
            <person name="Afonso C.L."/>
            <person name="Miller P.J."/>
            <person name="Scott M.A."/>
            <person name="Spackman E."/>
            <person name="Goraichik I."/>
            <person name="Dimitrov K.M."/>
            <person name="Suarez D.L."/>
            <person name="Swayne D.E."/>
        </authorList>
    </citation>
    <scope>NUCLEOTIDE SEQUENCE [LARGE SCALE GENOMIC DNA]</scope>
    <source>
        <strain evidence="6 7">DSM 5090</strain>
    </source>
</reference>
<dbReference type="RefSeq" id="WP_217805985.1">
    <property type="nucleotide sequence ID" value="NZ_CP155572.1"/>
</dbReference>
<dbReference type="Pfam" id="PF00557">
    <property type="entry name" value="Peptidase_M24"/>
    <property type="match status" value="1"/>
</dbReference>
<dbReference type="CDD" id="cd01092">
    <property type="entry name" value="APP-like"/>
    <property type="match status" value="1"/>
</dbReference>
<dbReference type="SUPFAM" id="SSF53092">
    <property type="entry name" value="Creatinase/prolidase N-terminal domain"/>
    <property type="match status" value="1"/>
</dbReference>
<dbReference type="PANTHER" id="PTHR46112">
    <property type="entry name" value="AMINOPEPTIDASE"/>
    <property type="match status" value="1"/>
</dbReference>
<evidence type="ECO:0000313" key="6">
    <source>
        <dbReference type="EMBL" id="SMD02712.1"/>
    </source>
</evidence>
<dbReference type="AlphaFoldDB" id="A0A1W2E009"/>
<comment type="similarity">
    <text evidence="3">Belongs to the peptidase M24B family.</text>
</comment>
<evidence type="ECO:0000256" key="3">
    <source>
        <dbReference type="RuleBase" id="RU000590"/>
    </source>
</evidence>
<dbReference type="InterPro" id="IPR029149">
    <property type="entry name" value="Creatin/AminoP/Spt16_N"/>
</dbReference>
<protein>
    <submittedName>
        <fullName evidence="6">Xaa-Pro dipeptidase</fullName>
    </submittedName>
</protein>
<dbReference type="GO" id="GO:0046872">
    <property type="term" value="F:metal ion binding"/>
    <property type="evidence" value="ECO:0007669"/>
    <property type="project" value="UniProtKB-KW"/>
</dbReference>
<evidence type="ECO:0000256" key="2">
    <source>
        <dbReference type="ARBA" id="ARBA00022801"/>
    </source>
</evidence>
<dbReference type="Proteomes" id="UP000192738">
    <property type="component" value="Unassembled WGS sequence"/>
</dbReference>
<proteinExistence type="inferred from homology"/>